<sequence length="466" mass="50055">MQPPTPINTHATGTTGTTGHEGAEIIAHDPHSSHPGRSGWLLILLAMGIALPWLYVRFTIDFHHDLSPALVALLSGIAILGAAFLLSWAAEAFQMDVSQAFALALLSLIAVLPEYAVDAVFAWRAASDPSQAPLAVANMTGANRLLIGVGWSGVVLLAWWRHRRAMRGRPVGGPEADSGEVTTRGVVLPRSQALELATLGLATLYSFIIPLKHVLGSEIPLFRGIGPIDTVILVSLFALYAWGTARAPAEDPHLVGPAATIGALPTLWRRVTTYGLFIYAAALIFASAEPFAEGLVQTGRTFNIDEFLLVQWLAPFASESPEFIVALLFAWRGLASAGLRTLVASKVNQWTLLIGTLGAVYSIASGGPADLPLDARQTEELFLTSAQSLFALVLISNFDLSVREALILLGTFLAQLFFPQTEVRVAFAFFYVIAAIGLVVWDRSRREAIAQLPAMVREAVGLAPRR</sequence>
<feature type="transmembrane region" description="Helical" evidence="6">
    <location>
        <begin position="221"/>
        <end position="242"/>
    </location>
</feature>
<dbReference type="InterPro" id="IPR044880">
    <property type="entry name" value="NCX_ion-bd_dom_sf"/>
</dbReference>
<feature type="compositionally biased region" description="Low complexity" evidence="5">
    <location>
        <begin position="9"/>
        <end position="20"/>
    </location>
</feature>
<gene>
    <name evidence="8" type="ORF">AVDCRST_MAG77-989</name>
</gene>
<feature type="region of interest" description="Disordered" evidence="5">
    <location>
        <begin position="1"/>
        <end position="21"/>
    </location>
</feature>
<feature type="transmembrane region" description="Helical" evidence="6">
    <location>
        <begin position="193"/>
        <end position="215"/>
    </location>
</feature>
<name>A0A6J4HM76_9CHLR</name>
<evidence type="ECO:0000256" key="6">
    <source>
        <dbReference type="SAM" id="Phobius"/>
    </source>
</evidence>
<feature type="transmembrane region" description="Helical" evidence="6">
    <location>
        <begin position="423"/>
        <end position="441"/>
    </location>
</feature>
<accession>A0A6J4HM76</accession>
<evidence type="ECO:0000256" key="4">
    <source>
        <dbReference type="ARBA" id="ARBA00023136"/>
    </source>
</evidence>
<dbReference type="GO" id="GO:0016020">
    <property type="term" value="C:membrane"/>
    <property type="evidence" value="ECO:0007669"/>
    <property type="project" value="UniProtKB-SubCell"/>
</dbReference>
<feature type="transmembrane region" description="Helical" evidence="6">
    <location>
        <begin position="100"/>
        <end position="122"/>
    </location>
</feature>
<evidence type="ECO:0000256" key="2">
    <source>
        <dbReference type="ARBA" id="ARBA00022692"/>
    </source>
</evidence>
<keyword evidence="4 6" id="KW-0472">Membrane</keyword>
<keyword evidence="3 6" id="KW-1133">Transmembrane helix</keyword>
<evidence type="ECO:0000256" key="5">
    <source>
        <dbReference type="SAM" id="MobiDB-lite"/>
    </source>
</evidence>
<evidence type="ECO:0000259" key="7">
    <source>
        <dbReference type="Pfam" id="PF01699"/>
    </source>
</evidence>
<feature type="transmembrane region" description="Helical" evidence="6">
    <location>
        <begin position="271"/>
        <end position="288"/>
    </location>
</feature>
<organism evidence="8">
    <name type="scientific">uncultured Chloroflexota bacterium</name>
    <dbReference type="NCBI Taxonomy" id="166587"/>
    <lineage>
        <taxon>Bacteria</taxon>
        <taxon>Bacillati</taxon>
        <taxon>Chloroflexota</taxon>
        <taxon>environmental samples</taxon>
    </lineage>
</organism>
<dbReference type="Gene3D" id="1.20.1420.30">
    <property type="entry name" value="NCX, central ion-binding region"/>
    <property type="match status" value="1"/>
</dbReference>
<feature type="transmembrane region" description="Helical" evidence="6">
    <location>
        <begin position="40"/>
        <end position="60"/>
    </location>
</feature>
<keyword evidence="2 6" id="KW-0812">Transmembrane</keyword>
<evidence type="ECO:0000313" key="8">
    <source>
        <dbReference type="EMBL" id="CAA9226476.1"/>
    </source>
</evidence>
<dbReference type="EMBL" id="CADCTC010000050">
    <property type="protein sequence ID" value="CAA9226476.1"/>
    <property type="molecule type" value="Genomic_DNA"/>
</dbReference>
<evidence type="ECO:0000256" key="3">
    <source>
        <dbReference type="ARBA" id="ARBA00022989"/>
    </source>
</evidence>
<feature type="transmembrane region" description="Helical" evidence="6">
    <location>
        <begin position="66"/>
        <end position="88"/>
    </location>
</feature>
<feature type="transmembrane region" description="Helical" evidence="6">
    <location>
        <begin position="142"/>
        <end position="160"/>
    </location>
</feature>
<comment type="subcellular location">
    <subcellularLocation>
        <location evidence="1">Membrane</location>
        <topology evidence="1">Multi-pass membrane protein</topology>
    </subcellularLocation>
</comment>
<dbReference type="GO" id="GO:0055085">
    <property type="term" value="P:transmembrane transport"/>
    <property type="evidence" value="ECO:0007669"/>
    <property type="project" value="InterPro"/>
</dbReference>
<evidence type="ECO:0000256" key="1">
    <source>
        <dbReference type="ARBA" id="ARBA00004141"/>
    </source>
</evidence>
<feature type="domain" description="Sodium/calcium exchanger membrane region" evidence="7">
    <location>
        <begin position="274"/>
        <end position="418"/>
    </location>
</feature>
<dbReference type="InterPro" id="IPR004837">
    <property type="entry name" value="NaCa_Exmemb"/>
</dbReference>
<protein>
    <submittedName>
        <fullName evidence="8">Sodium/calcium exchanger family protein</fullName>
    </submittedName>
</protein>
<dbReference type="Pfam" id="PF01699">
    <property type="entry name" value="Na_Ca_ex"/>
    <property type="match status" value="2"/>
</dbReference>
<feature type="domain" description="Sodium/calcium exchanger membrane region" evidence="7">
    <location>
        <begin position="69"/>
        <end position="242"/>
    </location>
</feature>
<reference evidence="8" key="1">
    <citation type="submission" date="2020-02" db="EMBL/GenBank/DDBJ databases">
        <authorList>
            <person name="Meier V. D."/>
        </authorList>
    </citation>
    <scope>NUCLEOTIDE SEQUENCE</scope>
    <source>
        <strain evidence="8">AVDCRST_MAG77</strain>
    </source>
</reference>
<dbReference type="AlphaFoldDB" id="A0A6J4HM76"/>
<feature type="transmembrane region" description="Helical" evidence="6">
    <location>
        <begin position="350"/>
        <end position="369"/>
    </location>
</feature>
<proteinExistence type="predicted"/>